<evidence type="ECO:0000256" key="1">
    <source>
        <dbReference type="SAM" id="MobiDB-lite"/>
    </source>
</evidence>
<gene>
    <name evidence="2" type="ORF">ADL29_31530</name>
</gene>
<organism evidence="2 3">
    <name type="scientific">Streptomyces chattanoogensis</name>
    <dbReference type="NCBI Taxonomy" id="66876"/>
    <lineage>
        <taxon>Bacteria</taxon>
        <taxon>Bacillati</taxon>
        <taxon>Actinomycetota</taxon>
        <taxon>Actinomycetes</taxon>
        <taxon>Kitasatosporales</taxon>
        <taxon>Streptomycetaceae</taxon>
        <taxon>Streptomyces</taxon>
    </lineage>
</organism>
<dbReference type="AlphaFoldDB" id="A0A0N1JVT9"/>
<dbReference type="RefSeq" id="WP_053926962.1">
    <property type="nucleotide sequence ID" value="NZ_LGKG01000166.1"/>
</dbReference>
<accession>A0A0N1JVT9</accession>
<dbReference type="PATRIC" id="fig|66876.3.peg.6949"/>
<name>A0A0N1JVT9_9ACTN</name>
<feature type="compositionally biased region" description="Pro residues" evidence="1">
    <location>
        <begin position="136"/>
        <end position="151"/>
    </location>
</feature>
<feature type="region of interest" description="Disordered" evidence="1">
    <location>
        <begin position="62"/>
        <end position="83"/>
    </location>
</feature>
<sequence length="246" mass="23869">MTANRLAPAVRQQLGIGRVLPLGGPADGSWITERAAAGALRAAVGAPAGARLGALRLAVADPGSAPEPSVPPPPSALPPGPLRITADLTAPGGRPLPALADAVRAALLEASDRELGLLVGPVDLRISGLLEAGEAPAPPSPPLAPEAPAPPAGSAAQADRTGAAQEGPEGIAAVARGVPGVARLAPALGGRSRPVRLDAGHALIQLATASGHRALDVARAVRAAATAAPAAPETVAVLVTAVGPHA</sequence>
<comment type="caution">
    <text evidence="2">The sequence shown here is derived from an EMBL/GenBank/DDBJ whole genome shotgun (WGS) entry which is preliminary data.</text>
</comment>
<feature type="region of interest" description="Disordered" evidence="1">
    <location>
        <begin position="133"/>
        <end position="166"/>
    </location>
</feature>
<keyword evidence="3" id="KW-1185">Reference proteome</keyword>
<feature type="compositionally biased region" description="Pro residues" evidence="1">
    <location>
        <begin position="68"/>
        <end position="81"/>
    </location>
</feature>
<evidence type="ECO:0000313" key="3">
    <source>
        <dbReference type="Proteomes" id="UP000037982"/>
    </source>
</evidence>
<protein>
    <recommendedName>
        <fullName evidence="4">Nucleopolyhedrovirus P10 family protein</fullName>
    </recommendedName>
</protein>
<dbReference type="EMBL" id="LGKG01000166">
    <property type="protein sequence ID" value="KPC60103.1"/>
    <property type="molecule type" value="Genomic_DNA"/>
</dbReference>
<reference evidence="3" key="1">
    <citation type="submission" date="2015-07" db="EMBL/GenBank/DDBJ databases">
        <authorList>
            <person name="Ju K.-S."/>
            <person name="Doroghazi J.R."/>
            <person name="Metcalf W.W."/>
        </authorList>
    </citation>
    <scope>NUCLEOTIDE SEQUENCE [LARGE SCALE GENOMIC DNA]</scope>
    <source>
        <strain evidence="3">NRRL ISP-5002</strain>
    </source>
</reference>
<evidence type="ECO:0008006" key="4">
    <source>
        <dbReference type="Google" id="ProtNLM"/>
    </source>
</evidence>
<proteinExistence type="predicted"/>
<evidence type="ECO:0000313" key="2">
    <source>
        <dbReference type="EMBL" id="KPC60103.1"/>
    </source>
</evidence>
<dbReference type="Proteomes" id="UP000037982">
    <property type="component" value="Unassembled WGS sequence"/>
</dbReference>